<evidence type="ECO:0000256" key="1">
    <source>
        <dbReference type="PROSITE-ProRule" id="PRU00339"/>
    </source>
</evidence>
<reference evidence="2 3" key="1">
    <citation type="submission" date="2016-10" db="EMBL/GenBank/DDBJ databases">
        <authorList>
            <person name="de Groot N.N."/>
        </authorList>
    </citation>
    <scope>NUCLEOTIDE SEQUENCE [LARGE SCALE GENOMIC DNA]</scope>
    <source>
        <strain evidence="2 3">DSM 5885</strain>
    </source>
</reference>
<protein>
    <submittedName>
        <fullName evidence="2">Tetratricopeptide repeat-containing protein</fullName>
    </submittedName>
</protein>
<dbReference type="Proteomes" id="UP000198607">
    <property type="component" value="Unassembled WGS sequence"/>
</dbReference>
<gene>
    <name evidence="2" type="ORF">SAMN05660652_03944</name>
</gene>
<dbReference type="OrthoDB" id="8421013at2"/>
<proteinExistence type="predicted"/>
<dbReference type="STRING" id="83767.SAMN05660652_03944"/>
<dbReference type="PROSITE" id="PS50005">
    <property type="entry name" value="TPR"/>
    <property type="match status" value="1"/>
</dbReference>
<dbReference type="EMBL" id="FNCY01000027">
    <property type="protein sequence ID" value="SDI72870.1"/>
    <property type="molecule type" value="Genomic_DNA"/>
</dbReference>
<dbReference type="RefSeq" id="WP_091940379.1">
    <property type="nucleotide sequence ID" value="NZ_FNCY01000027.1"/>
</dbReference>
<dbReference type="SUPFAM" id="SSF48452">
    <property type="entry name" value="TPR-like"/>
    <property type="match status" value="1"/>
</dbReference>
<evidence type="ECO:0000313" key="2">
    <source>
        <dbReference type="EMBL" id="SDI72870.1"/>
    </source>
</evidence>
<feature type="repeat" description="TPR" evidence="1">
    <location>
        <begin position="25"/>
        <end position="58"/>
    </location>
</feature>
<dbReference type="SMART" id="SM00028">
    <property type="entry name" value="TPR"/>
    <property type="match status" value="2"/>
</dbReference>
<name>A0A1G8MZU7_9RHOO</name>
<sequence length="115" mass="12172">MDTEPTLPPSITRLEKLLGGAHDGALLRYALGNEWLKAGHPSQAAEYLRQSLALDPSASAAWKLLGKALSANGEIPAAIEAFTQGITAATSHGDIQAVKEMTVFLRRLHRGSPSA</sequence>
<dbReference type="Gene3D" id="1.25.40.10">
    <property type="entry name" value="Tetratricopeptide repeat domain"/>
    <property type="match status" value="1"/>
</dbReference>
<evidence type="ECO:0000313" key="3">
    <source>
        <dbReference type="Proteomes" id="UP000198607"/>
    </source>
</evidence>
<accession>A0A1G8MZU7</accession>
<organism evidence="2 3">
    <name type="scientific">Propionivibrio dicarboxylicus</name>
    <dbReference type="NCBI Taxonomy" id="83767"/>
    <lineage>
        <taxon>Bacteria</taxon>
        <taxon>Pseudomonadati</taxon>
        <taxon>Pseudomonadota</taxon>
        <taxon>Betaproteobacteria</taxon>
        <taxon>Rhodocyclales</taxon>
        <taxon>Rhodocyclaceae</taxon>
        <taxon>Propionivibrio</taxon>
    </lineage>
</organism>
<keyword evidence="3" id="KW-1185">Reference proteome</keyword>
<dbReference type="AlphaFoldDB" id="A0A1G8MZU7"/>
<dbReference type="InterPro" id="IPR011990">
    <property type="entry name" value="TPR-like_helical_dom_sf"/>
</dbReference>
<keyword evidence="1" id="KW-0802">TPR repeat</keyword>
<dbReference type="Pfam" id="PF13432">
    <property type="entry name" value="TPR_16"/>
    <property type="match status" value="1"/>
</dbReference>
<dbReference type="InterPro" id="IPR019734">
    <property type="entry name" value="TPR_rpt"/>
</dbReference>